<name>A0A6C0BFU7_9ZZZZ</name>
<organism evidence="1">
    <name type="scientific">viral metagenome</name>
    <dbReference type="NCBI Taxonomy" id="1070528"/>
    <lineage>
        <taxon>unclassified sequences</taxon>
        <taxon>metagenomes</taxon>
        <taxon>organismal metagenomes</taxon>
    </lineage>
</organism>
<dbReference type="EMBL" id="MN739130">
    <property type="protein sequence ID" value="QHS90243.1"/>
    <property type="molecule type" value="Genomic_DNA"/>
</dbReference>
<evidence type="ECO:0000313" key="1">
    <source>
        <dbReference type="EMBL" id="QHS90243.1"/>
    </source>
</evidence>
<dbReference type="AlphaFoldDB" id="A0A6C0BFU7"/>
<sequence>MDIKKFITNETFGNDYNQIIQDEITMKKIYKVSEFDFLLPNSYNSFKNIFNNNNNVYYSGSQVKKLFDKSPNVNYKKDYTVYTTDKIDINIPFTETIHYYVFTESESDITYNLDKRTFTSINHIFLETKNVFDRIVFNNNELYVSGLFILELYKKVSTLCLYKDPVFNVPEDVFDIFEKNVIINKDAKYYIDTVNLSGLQELTIGYKDYINYNNNKYTVIEYAIQVMVQQTHPIIVKQMRQIVLYLNKFEYIRPPSYVCKMLEFDKKHIGTYKLLKNNNVIDNFNNINNVHQIDMYIIKNLIVSDNVEPFIKYISDIDMLDKLKVSDKITDWIISNKSIKIITHLCVNKLLSEYNFYKIILLTEQFNLLGKEFIDKYILKSKTQNISRNIKPKNTDVSKNDNLKNEILKNEIFNQETCDIIIELLPEVLKKGLTKSFHVITKLCPHICETSYNILHMLKSDNCLDILKLLIIHNSDLIKNDNLLLSYVENNMYECILELLNNGITYDNVLDGSNNTILHLLCKKRVKSDIISQIFRKTIKIIDKQNDKLITPIMIASIEGNEDLFWLLKGFNPNMDLTDIYGNTVYHYVCRSRICPSMSIINSKNKFGYTPKDYLQINPNFYYFI</sequence>
<dbReference type="InterPro" id="IPR036770">
    <property type="entry name" value="Ankyrin_rpt-contain_sf"/>
</dbReference>
<reference evidence="1" key="1">
    <citation type="journal article" date="2020" name="Nature">
        <title>Giant virus diversity and host interactions through global metagenomics.</title>
        <authorList>
            <person name="Schulz F."/>
            <person name="Roux S."/>
            <person name="Paez-Espino D."/>
            <person name="Jungbluth S."/>
            <person name="Walsh D.A."/>
            <person name="Denef V.J."/>
            <person name="McMahon K.D."/>
            <person name="Konstantinidis K.T."/>
            <person name="Eloe-Fadrosh E.A."/>
            <person name="Kyrpides N.C."/>
            <person name="Woyke T."/>
        </authorList>
    </citation>
    <scope>NUCLEOTIDE SEQUENCE</scope>
    <source>
        <strain evidence="1">GVMAG-M-3300010160-60</strain>
    </source>
</reference>
<proteinExistence type="predicted"/>
<protein>
    <submittedName>
        <fullName evidence="1">Uncharacterized protein</fullName>
    </submittedName>
</protein>
<accession>A0A6C0BFU7</accession>
<dbReference type="Gene3D" id="1.25.40.20">
    <property type="entry name" value="Ankyrin repeat-containing domain"/>
    <property type="match status" value="1"/>
</dbReference>
<dbReference type="SUPFAM" id="SSF48403">
    <property type="entry name" value="Ankyrin repeat"/>
    <property type="match status" value="1"/>
</dbReference>